<keyword evidence="1" id="KW-0732">Signal</keyword>
<reference evidence="3" key="1">
    <citation type="journal article" date="2020" name="mSystems">
        <title>Genome- and Community-Level Interaction Insights into Carbon Utilization and Element Cycling Functions of Hydrothermarchaeota in Hydrothermal Sediment.</title>
        <authorList>
            <person name="Zhou Z."/>
            <person name="Liu Y."/>
            <person name="Xu W."/>
            <person name="Pan J."/>
            <person name="Luo Z.H."/>
            <person name="Li M."/>
        </authorList>
    </citation>
    <scope>NUCLEOTIDE SEQUENCE [LARGE SCALE GENOMIC DNA]</scope>
    <source>
        <strain evidence="3">HyVt-633</strain>
    </source>
</reference>
<dbReference type="InterPro" id="IPR001322">
    <property type="entry name" value="Lamin_tail_dom"/>
</dbReference>
<dbReference type="InterPro" id="IPR036415">
    <property type="entry name" value="Lamin_tail_dom_sf"/>
</dbReference>
<proteinExistence type="predicted"/>
<dbReference type="SUPFAM" id="SSF74853">
    <property type="entry name" value="Lamin A/C globular tail domain"/>
    <property type="match status" value="1"/>
</dbReference>
<feature type="chain" id="PRO_5027817815" description="LTD domain-containing protein" evidence="1">
    <location>
        <begin position="22"/>
        <end position="332"/>
    </location>
</feature>
<feature type="domain" description="LTD" evidence="2">
    <location>
        <begin position="29"/>
        <end position="176"/>
    </location>
</feature>
<dbReference type="Gene3D" id="2.60.40.1260">
    <property type="entry name" value="Lamin Tail domain"/>
    <property type="match status" value="1"/>
</dbReference>
<dbReference type="Gene3D" id="2.60.40.4070">
    <property type="match status" value="1"/>
</dbReference>
<comment type="caution">
    <text evidence="3">The sequence shown here is derived from an EMBL/GenBank/DDBJ whole genome shotgun (WGS) entry which is preliminary data.</text>
</comment>
<feature type="signal peptide" evidence="1">
    <location>
        <begin position="1"/>
        <end position="21"/>
    </location>
</feature>
<dbReference type="AlphaFoldDB" id="A0A7C5DDK0"/>
<evidence type="ECO:0000256" key="1">
    <source>
        <dbReference type="SAM" id="SignalP"/>
    </source>
</evidence>
<evidence type="ECO:0000259" key="2">
    <source>
        <dbReference type="PROSITE" id="PS51841"/>
    </source>
</evidence>
<organism evidence="3">
    <name type="scientific">Chlorobaculum parvum</name>
    <dbReference type="NCBI Taxonomy" id="274539"/>
    <lineage>
        <taxon>Bacteria</taxon>
        <taxon>Pseudomonadati</taxon>
        <taxon>Chlorobiota</taxon>
        <taxon>Chlorobiia</taxon>
        <taxon>Chlorobiales</taxon>
        <taxon>Chlorobiaceae</taxon>
        <taxon>Chlorobaculum</taxon>
    </lineage>
</organism>
<dbReference type="Pfam" id="PF13860">
    <property type="entry name" value="FlgD_ig"/>
    <property type="match status" value="1"/>
</dbReference>
<gene>
    <name evidence="3" type="ORF">ENL07_03445</name>
</gene>
<protein>
    <recommendedName>
        <fullName evidence="2">LTD domain-containing protein</fullName>
    </recommendedName>
</protein>
<dbReference type="Pfam" id="PF00932">
    <property type="entry name" value="LTD"/>
    <property type="match status" value="1"/>
</dbReference>
<sequence>MSPYHLFVLLFLLLTACVTDTGDKSFSETLSRQDGRTTPVLNEILFNPLQSSKDDQPDQPDFVEIYNPGTTPVDLTGWSITDRPSATSGKYYRYYFAPAGGNNILEPGQYAIIAPEKNGQITGSRLTTFYTYLPNDARIFLVKDYKTFSFNNDGDCVSLLNQNGTVIDSANYTPNWHNPANKSTKRISIEKFNPLMLSDTPLSWSSSTDAQFGGTPGKTNSIYVPPTRSEEIFNLSPSTFSPNGDGKDDYLSIAISLPADSYQLSVSVYDMSGKLLRKLASGLPAGPVTQLWWDGLDDSGQPMPAGSYRVTMNAAGYSGSRYNDARTAGLAR</sequence>
<dbReference type="PROSITE" id="PS51841">
    <property type="entry name" value="LTD"/>
    <property type="match status" value="1"/>
</dbReference>
<name>A0A7C5DDK0_9CHLB</name>
<evidence type="ECO:0000313" key="3">
    <source>
        <dbReference type="EMBL" id="HHE31696.1"/>
    </source>
</evidence>
<dbReference type="EMBL" id="DRSQ01000071">
    <property type="protein sequence ID" value="HHE31696.1"/>
    <property type="molecule type" value="Genomic_DNA"/>
</dbReference>
<accession>A0A7C5DDK0</accession>
<dbReference type="Proteomes" id="UP000886058">
    <property type="component" value="Unassembled WGS sequence"/>
</dbReference>
<dbReference type="InterPro" id="IPR025965">
    <property type="entry name" value="FlgD/Vpr_Ig-like"/>
</dbReference>